<evidence type="ECO:0000256" key="1">
    <source>
        <dbReference type="ARBA" id="ARBA00004496"/>
    </source>
</evidence>
<dbReference type="Pfam" id="PF00275">
    <property type="entry name" value="EPSP_synthase"/>
    <property type="match status" value="1"/>
</dbReference>
<keyword evidence="3 12" id="KW-0963">Cytoplasm</keyword>
<reference evidence="14 15" key="1">
    <citation type="submission" date="2018-05" db="EMBL/GenBank/DDBJ databases">
        <title>Draft genome sequence of Streptococcus panodentis CCUG 70867T.</title>
        <authorList>
            <person name="Salva-Serra F."/>
            <person name="Mendez V."/>
            <person name="Jaen-Luchoro D."/>
            <person name="Gonzales-Siles L."/>
            <person name="Karlsson R."/>
            <person name="Engstrom-Jakobsson H."/>
            <person name="Busquets A."/>
            <person name="Gomila M."/>
            <person name="Pineiro-Iglesias B."/>
            <person name="Bennasar-Figueras A."/>
            <person name="Seeger M."/>
            <person name="Moore E."/>
        </authorList>
    </citation>
    <scope>NUCLEOTIDE SEQUENCE [LARGE SCALE GENOMIC DNA]</scope>
    <source>
        <strain evidence="14 15">CCUG 70867</strain>
    </source>
</reference>
<keyword evidence="7 12" id="KW-0573">Peptidoglycan synthesis</keyword>
<proteinExistence type="inferred from homology"/>
<evidence type="ECO:0000256" key="10">
    <source>
        <dbReference type="ARBA" id="ARBA00038367"/>
    </source>
</evidence>
<dbReference type="SUPFAM" id="SSF55205">
    <property type="entry name" value="EPT/RTPC-like"/>
    <property type="match status" value="1"/>
</dbReference>
<feature type="binding site" evidence="12">
    <location>
        <begin position="121"/>
        <end position="125"/>
    </location>
    <ligand>
        <name>UDP-N-acetyl-alpha-D-glucosamine</name>
        <dbReference type="ChEBI" id="CHEBI:57705"/>
    </ligand>
</feature>
<feature type="modified residue" description="2-(S-cysteinyl)pyruvic acid O-phosphothioketal" evidence="12">
    <location>
        <position position="116"/>
    </location>
</feature>
<keyword evidence="4 12" id="KW-0132">Cell division</keyword>
<dbReference type="InterPro" id="IPR036968">
    <property type="entry name" value="Enolpyruvate_Tfrase_sf"/>
</dbReference>
<keyword evidence="12" id="KW-0670">Pyruvate</keyword>
<dbReference type="PANTHER" id="PTHR43783:SF2">
    <property type="entry name" value="UDP-N-ACETYLGLUCOSAMINE 1-CARBOXYVINYLTRANSFERASE 2"/>
    <property type="match status" value="1"/>
</dbReference>
<dbReference type="CDD" id="cd01555">
    <property type="entry name" value="UdpNAET"/>
    <property type="match status" value="1"/>
</dbReference>
<accession>A0ABS5AZ55</accession>
<feature type="binding site" evidence="12">
    <location>
        <position position="306"/>
    </location>
    <ligand>
        <name>UDP-N-acetyl-alpha-D-glucosamine</name>
        <dbReference type="ChEBI" id="CHEBI:57705"/>
    </ligand>
</feature>
<comment type="caution">
    <text evidence="12">Lacks conserved residue(s) required for the propagation of feature annotation.</text>
</comment>
<evidence type="ECO:0000256" key="6">
    <source>
        <dbReference type="ARBA" id="ARBA00022960"/>
    </source>
</evidence>
<evidence type="ECO:0000256" key="11">
    <source>
        <dbReference type="ARBA" id="ARBA00047527"/>
    </source>
</evidence>
<feature type="active site" description="Proton donor" evidence="12">
    <location>
        <position position="116"/>
    </location>
</feature>
<dbReference type="NCBIfam" id="TIGR01072">
    <property type="entry name" value="murA"/>
    <property type="match status" value="1"/>
</dbReference>
<comment type="subcellular location">
    <subcellularLocation>
        <location evidence="1 12">Cytoplasm</location>
    </subcellularLocation>
</comment>
<dbReference type="RefSeq" id="WP_128836123.1">
    <property type="nucleotide sequence ID" value="NZ_QFAY01000024.1"/>
</dbReference>
<comment type="function">
    <text evidence="12">Cell wall formation. Adds enolpyruvyl to UDP-N-acetylglucosamine.</text>
</comment>
<dbReference type="InterPro" id="IPR013792">
    <property type="entry name" value="RNA3'P_cycl/enolpyr_Trfase_a/b"/>
</dbReference>
<dbReference type="InterPro" id="IPR005750">
    <property type="entry name" value="UDP_GlcNAc_COvinyl_MurA"/>
</dbReference>
<comment type="catalytic activity">
    <reaction evidence="11 12">
        <text>phosphoenolpyruvate + UDP-N-acetyl-alpha-D-glucosamine = UDP-N-acetyl-3-O-(1-carboxyvinyl)-alpha-D-glucosamine + phosphate</text>
        <dbReference type="Rhea" id="RHEA:18681"/>
        <dbReference type="ChEBI" id="CHEBI:43474"/>
        <dbReference type="ChEBI" id="CHEBI:57705"/>
        <dbReference type="ChEBI" id="CHEBI:58702"/>
        <dbReference type="ChEBI" id="CHEBI:68483"/>
        <dbReference type="EC" id="2.5.1.7"/>
    </reaction>
</comment>
<feature type="binding site" evidence="12">
    <location>
        <position position="92"/>
    </location>
    <ligand>
        <name>UDP-N-acetyl-alpha-D-glucosamine</name>
        <dbReference type="ChEBI" id="CHEBI:57705"/>
    </ligand>
</feature>
<evidence type="ECO:0000259" key="13">
    <source>
        <dbReference type="Pfam" id="PF00275"/>
    </source>
</evidence>
<sequence>MKKIVINGGRPLKGEVTINGAKNSVVALIPAVILADDIVTLDGVPAISDVDSLIDIMEAMGAKVKRSEDSLEIDPRGLKNMPMPYGKINSLRASYYFYGSLLGRYGEATVGLPGGCDLGPRPIDLHLKAFEAMGARMTMSGNAMHLATGGQPLKGASIYMDTVSVGATINTMLAAVKAKGRTIIENAAREPEIIDVATLLNNMGAHIRGAGTDIITIEGVERLHGTRHQVIPDRIEAGTYIALAAAIGHGIQISNVLYEHLEGFIAKLEEMGVRMTVSEDSVFVEKQESLRAIHIKTSPYPGFATDLQQPITPLLLTAEGHGKIIDTIYEKRVNHVAELAKMAGRIATKGDQIVYEGPNQLQGASVKATDLRAGAALVIAGLMAEGRTEITNVEFILRGYSNIIEKLTSLGADIQLIEE</sequence>
<dbReference type="Proteomes" id="UP001519349">
    <property type="component" value="Unassembled WGS sequence"/>
</dbReference>
<evidence type="ECO:0000256" key="7">
    <source>
        <dbReference type="ARBA" id="ARBA00022984"/>
    </source>
</evidence>
<gene>
    <name evidence="12" type="primary">murA</name>
    <name evidence="14" type="ORF">DHL47_10835</name>
</gene>
<comment type="pathway">
    <text evidence="2 12">Cell wall biogenesis; peptidoglycan biosynthesis.</text>
</comment>
<evidence type="ECO:0000256" key="4">
    <source>
        <dbReference type="ARBA" id="ARBA00022618"/>
    </source>
</evidence>
<keyword evidence="15" id="KW-1185">Reference proteome</keyword>
<dbReference type="HAMAP" id="MF_00111">
    <property type="entry name" value="MurA"/>
    <property type="match status" value="1"/>
</dbReference>
<dbReference type="EC" id="2.5.1.7" evidence="12"/>
<keyword evidence="6 12" id="KW-0133">Cell shape</keyword>
<dbReference type="InterPro" id="IPR001986">
    <property type="entry name" value="Enolpyruvate_Tfrase_dom"/>
</dbReference>
<feature type="domain" description="Enolpyruvate transferase" evidence="13">
    <location>
        <begin position="7"/>
        <end position="407"/>
    </location>
</feature>
<dbReference type="NCBIfam" id="NF009470">
    <property type="entry name" value="PRK12830.1"/>
    <property type="match status" value="1"/>
</dbReference>
<keyword evidence="9 12" id="KW-0961">Cell wall biogenesis/degradation</keyword>
<dbReference type="PANTHER" id="PTHR43783">
    <property type="entry name" value="UDP-N-ACETYLGLUCOSAMINE 1-CARBOXYVINYLTRANSFERASE"/>
    <property type="match status" value="1"/>
</dbReference>
<evidence type="ECO:0000313" key="14">
    <source>
        <dbReference type="EMBL" id="MBP2621800.1"/>
    </source>
</evidence>
<evidence type="ECO:0000256" key="2">
    <source>
        <dbReference type="ARBA" id="ARBA00004752"/>
    </source>
</evidence>
<dbReference type="NCBIfam" id="NF006873">
    <property type="entry name" value="PRK09369.1"/>
    <property type="match status" value="1"/>
</dbReference>
<evidence type="ECO:0000256" key="12">
    <source>
        <dbReference type="HAMAP-Rule" id="MF_00111"/>
    </source>
</evidence>
<comment type="caution">
    <text evidence="14">The sequence shown here is derived from an EMBL/GenBank/DDBJ whole genome shotgun (WGS) entry which is preliminary data.</text>
</comment>
<feature type="binding site" evidence="12">
    <location>
        <position position="328"/>
    </location>
    <ligand>
        <name>UDP-N-acetyl-alpha-D-glucosamine</name>
        <dbReference type="ChEBI" id="CHEBI:57705"/>
    </ligand>
</feature>
<evidence type="ECO:0000256" key="3">
    <source>
        <dbReference type="ARBA" id="ARBA00022490"/>
    </source>
</evidence>
<keyword evidence="5 12" id="KW-0808">Transferase</keyword>
<feature type="binding site" evidence="12">
    <location>
        <begin position="22"/>
        <end position="23"/>
    </location>
    <ligand>
        <name>phosphoenolpyruvate</name>
        <dbReference type="ChEBI" id="CHEBI:58702"/>
    </ligand>
</feature>
<evidence type="ECO:0000256" key="9">
    <source>
        <dbReference type="ARBA" id="ARBA00023316"/>
    </source>
</evidence>
<keyword evidence="8 12" id="KW-0131">Cell cycle</keyword>
<evidence type="ECO:0000313" key="15">
    <source>
        <dbReference type="Proteomes" id="UP001519349"/>
    </source>
</evidence>
<dbReference type="InterPro" id="IPR050068">
    <property type="entry name" value="MurA_subfamily"/>
</dbReference>
<evidence type="ECO:0000256" key="5">
    <source>
        <dbReference type="ARBA" id="ARBA00022679"/>
    </source>
</evidence>
<name>A0ABS5AZ55_9STRE</name>
<dbReference type="Gene3D" id="3.65.10.10">
    <property type="entry name" value="Enolpyruvate transferase domain"/>
    <property type="match status" value="2"/>
</dbReference>
<protein>
    <recommendedName>
        <fullName evidence="12">UDP-N-acetylglucosamine 1-carboxyvinyltransferase</fullName>
        <ecNumber evidence="12">2.5.1.7</ecNumber>
    </recommendedName>
    <alternativeName>
        <fullName evidence="12">Enoylpyruvate transferase</fullName>
    </alternativeName>
    <alternativeName>
        <fullName evidence="12">UDP-N-acetylglucosamine enolpyruvyl transferase</fullName>
        <shortName evidence="12">EPT</shortName>
    </alternativeName>
</protein>
<comment type="similarity">
    <text evidence="10 12">Belongs to the EPSP synthase family. MurA subfamily.</text>
</comment>
<evidence type="ECO:0000256" key="8">
    <source>
        <dbReference type="ARBA" id="ARBA00023306"/>
    </source>
</evidence>
<dbReference type="EMBL" id="QFAY01000024">
    <property type="protein sequence ID" value="MBP2621800.1"/>
    <property type="molecule type" value="Genomic_DNA"/>
</dbReference>
<organism evidence="14 15">
    <name type="scientific">Streptococcus panodentis</name>
    <dbReference type="NCBI Taxonomy" id="1581472"/>
    <lineage>
        <taxon>Bacteria</taxon>
        <taxon>Bacillati</taxon>
        <taxon>Bacillota</taxon>
        <taxon>Bacilli</taxon>
        <taxon>Lactobacillales</taxon>
        <taxon>Streptococcaceae</taxon>
        <taxon>Streptococcus</taxon>
    </lineage>
</organism>